<dbReference type="EMBL" id="JARJCW010000075">
    <property type="protein sequence ID" value="KAJ7197997.1"/>
    <property type="molecule type" value="Genomic_DNA"/>
</dbReference>
<comment type="caution">
    <text evidence="1">The sequence shown here is derived from an EMBL/GenBank/DDBJ whole genome shotgun (WGS) entry which is preliminary data.</text>
</comment>
<gene>
    <name evidence="1" type="ORF">GGX14DRAFT_374556</name>
</gene>
<accession>A0AAD6V2I8</accession>
<dbReference type="Proteomes" id="UP001219525">
    <property type="component" value="Unassembled WGS sequence"/>
</dbReference>
<evidence type="ECO:0008006" key="3">
    <source>
        <dbReference type="Google" id="ProtNLM"/>
    </source>
</evidence>
<evidence type="ECO:0000313" key="2">
    <source>
        <dbReference type="Proteomes" id="UP001219525"/>
    </source>
</evidence>
<keyword evidence="2" id="KW-1185">Reference proteome</keyword>
<organism evidence="1 2">
    <name type="scientific">Mycena pura</name>
    <dbReference type="NCBI Taxonomy" id="153505"/>
    <lineage>
        <taxon>Eukaryota</taxon>
        <taxon>Fungi</taxon>
        <taxon>Dikarya</taxon>
        <taxon>Basidiomycota</taxon>
        <taxon>Agaricomycotina</taxon>
        <taxon>Agaricomycetes</taxon>
        <taxon>Agaricomycetidae</taxon>
        <taxon>Agaricales</taxon>
        <taxon>Marasmiineae</taxon>
        <taxon>Mycenaceae</taxon>
        <taxon>Mycena</taxon>
    </lineage>
</organism>
<proteinExistence type="predicted"/>
<dbReference type="SUPFAM" id="SSF46689">
    <property type="entry name" value="Homeodomain-like"/>
    <property type="match status" value="1"/>
</dbReference>
<reference evidence="1" key="1">
    <citation type="submission" date="2023-03" db="EMBL/GenBank/DDBJ databases">
        <title>Massive genome expansion in bonnet fungi (Mycena s.s.) driven by repeated elements and novel gene families across ecological guilds.</title>
        <authorList>
            <consortium name="Lawrence Berkeley National Laboratory"/>
            <person name="Harder C.B."/>
            <person name="Miyauchi S."/>
            <person name="Viragh M."/>
            <person name="Kuo A."/>
            <person name="Thoen E."/>
            <person name="Andreopoulos B."/>
            <person name="Lu D."/>
            <person name="Skrede I."/>
            <person name="Drula E."/>
            <person name="Henrissat B."/>
            <person name="Morin E."/>
            <person name="Kohler A."/>
            <person name="Barry K."/>
            <person name="LaButti K."/>
            <person name="Morin E."/>
            <person name="Salamov A."/>
            <person name="Lipzen A."/>
            <person name="Mereny Z."/>
            <person name="Hegedus B."/>
            <person name="Baldrian P."/>
            <person name="Stursova M."/>
            <person name="Weitz H."/>
            <person name="Taylor A."/>
            <person name="Grigoriev I.V."/>
            <person name="Nagy L.G."/>
            <person name="Martin F."/>
            <person name="Kauserud H."/>
        </authorList>
    </citation>
    <scope>NUCLEOTIDE SEQUENCE</scope>
    <source>
        <strain evidence="1">9144</strain>
    </source>
</reference>
<dbReference type="AlphaFoldDB" id="A0AAD6V2I8"/>
<evidence type="ECO:0000313" key="1">
    <source>
        <dbReference type="EMBL" id="KAJ7197997.1"/>
    </source>
</evidence>
<name>A0AAD6V2I8_9AGAR</name>
<dbReference type="InterPro" id="IPR009057">
    <property type="entry name" value="Homeodomain-like_sf"/>
</dbReference>
<sequence>MPNSRYIHPEQKRLLPTIKQTVANNKDIATMTKMNVRTVRRALKNHHKYGDVVPPKKGQVGRPRAMNGLDRFYLEAPVEAKPDSTLAELQQGLYEGMGLAVDEATIGRSLKCLNYSFKKVSTLILHSCGL</sequence>
<protein>
    <recommendedName>
        <fullName evidence="3">Transposase</fullName>
    </recommendedName>
</protein>